<dbReference type="InterPro" id="IPR035992">
    <property type="entry name" value="Ricin_B-like_lectins"/>
</dbReference>
<dbReference type="InterPro" id="IPR027417">
    <property type="entry name" value="P-loop_NTPase"/>
</dbReference>
<dbReference type="InterPro" id="IPR045058">
    <property type="entry name" value="GIMA/IAN/Toc"/>
</dbReference>
<dbReference type="STRING" id="2316362.A0A4Q2DIF0"/>
<dbReference type="SUPFAM" id="SSF50370">
    <property type="entry name" value="Ricin B-like lectins"/>
    <property type="match status" value="1"/>
</dbReference>
<dbReference type="EMBL" id="SDEE01000184">
    <property type="protein sequence ID" value="RXW19760.1"/>
    <property type="molecule type" value="Genomic_DNA"/>
</dbReference>
<dbReference type="Gene3D" id="3.40.50.300">
    <property type="entry name" value="P-loop containing nucleotide triphosphate hydrolases"/>
    <property type="match status" value="1"/>
</dbReference>
<organism evidence="3 4">
    <name type="scientific">Candolleomyces aberdarensis</name>
    <dbReference type="NCBI Taxonomy" id="2316362"/>
    <lineage>
        <taxon>Eukaryota</taxon>
        <taxon>Fungi</taxon>
        <taxon>Dikarya</taxon>
        <taxon>Basidiomycota</taxon>
        <taxon>Agaricomycotina</taxon>
        <taxon>Agaricomycetes</taxon>
        <taxon>Agaricomycetidae</taxon>
        <taxon>Agaricales</taxon>
        <taxon>Agaricineae</taxon>
        <taxon>Psathyrellaceae</taxon>
        <taxon>Candolleomyces</taxon>
    </lineage>
</organism>
<feature type="compositionally biased region" description="Basic and acidic residues" evidence="1">
    <location>
        <begin position="302"/>
        <end position="352"/>
    </location>
</feature>
<name>A0A4Q2DIF0_9AGAR</name>
<accession>A0A4Q2DIF0</accession>
<dbReference type="PANTHER" id="PTHR10903">
    <property type="entry name" value="GTPASE, IMAP FAMILY MEMBER-RELATED"/>
    <property type="match status" value="1"/>
</dbReference>
<dbReference type="Gene3D" id="2.80.10.50">
    <property type="match status" value="1"/>
</dbReference>
<feature type="domain" description="G" evidence="2">
    <location>
        <begin position="18"/>
        <end position="86"/>
    </location>
</feature>
<feature type="region of interest" description="Disordered" evidence="1">
    <location>
        <begin position="299"/>
        <end position="372"/>
    </location>
</feature>
<dbReference type="Pfam" id="PF01926">
    <property type="entry name" value="MMR_HSR1"/>
    <property type="match status" value="1"/>
</dbReference>
<dbReference type="CDD" id="cd00882">
    <property type="entry name" value="Ras_like_GTPase"/>
    <property type="match status" value="1"/>
</dbReference>
<keyword evidence="4" id="KW-1185">Reference proteome</keyword>
<dbReference type="SUPFAM" id="SSF52540">
    <property type="entry name" value="P-loop containing nucleoside triphosphate hydrolases"/>
    <property type="match status" value="1"/>
</dbReference>
<dbReference type="PANTHER" id="PTHR10903:SF184">
    <property type="entry name" value="GTP-BINDING PROTEIN A"/>
    <property type="match status" value="1"/>
</dbReference>
<comment type="caution">
    <text evidence="3">The sequence shown here is derived from an EMBL/GenBank/DDBJ whole genome shotgun (WGS) entry which is preliminary data.</text>
</comment>
<gene>
    <name evidence="3" type="ORF">EST38_g6086</name>
</gene>
<dbReference type="GO" id="GO:0005525">
    <property type="term" value="F:GTP binding"/>
    <property type="evidence" value="ECO:0007669"/>
    <property type="project" value="InterPro"/>
</dbReference>
<dbReference type="InterPro" id="IPR006073">
    <property type="entry name" value="GTP-bd"/>
</dbReference>
<reference evidence="3 4" key="1">
    <citation type="submission" date="2019-01" db="EMBL/GenBank/DDBJ databases">
        <title>Draft genome sequence of Psathyrella aberdarensis IHI B618.</title>
        <authorList>
            <person name="Buettner E."/>
            <person name="Kellner H."/>
        </authorList>
    </citation>
    <scope>NUCLEOTIDE SEQUENCE [LARGE SCALE GENOMIC DNA]</scope>
    <source>
        <strain evidence="3 4">IHI B618</strain>
    </source>
</reference>
<evidence type="ECO:0000313" key="4">
    <source>
        <dbReference type="Proteomes" id="UP000290288"/>
    </source>
</evidence>
<dbReference type="Proteomes" id="UP000290288">
    <property type="component" value="Unassembled WGS sequence"/>
</dbReference>
<evidence type="ECO:0000313" key="3">
    <source>
        <dbReference type="EMBL" id="RXW19760.1"/>
    </source>
</evidence>
<sequence length="521" mass="59872">MTDTVGRGVNPTDNDVLIAVMGLTGSGKSTFINLATQSPNKLQVGHSIQSCTDAVECADTFDLDGRRIVLFDTPGFDDTNKSETEILRIIAFELEKQYRRGQTLHGIIYVHRISDLRVGGLAKTNFGIFRELCGESSLRNVVIMTNMWSRLSTEMEGRRRVAELASLDDFFKPAMAKGAVMMHHTKDTVDSAHAVIGHILKNHPIALDIQKEIVDQHKDINQTGAGMALDKKLAQLAHRYELRLKAQFEAAEQARHERDEETMKEQLEEAERVRQLLEKLEEEKRNQARQYQLLQEQFADSEAEREREQAIHEAEEGSHPEARAAEARLRQEAETAERRRAQEKADLEERTRNMHMAISSPSHSARDRNDRDSGKIKYRSIISGETYTLYNKKHELFATLERDNKYLRMKGYEKDARKQWVFESDDGNNWSIKSVQTEQYICVTSQGTLRADTTLFPTLWRLSKISRMRYGFRISSNNWDEYDGRVISVRQLSSRYVQEGARINLYDKVGGDEEIWIIETP</sequence>
<evidence type="ECO:0000256" key="1">
    <source>
        <dbReference type="SAM" id="MobiDB-lite"/>
    </source>
</evidence>
<dbReference type="AlphaFoldDB" id="A0A4Q2DIF0"/>
<protein>
    <recommendedName>
        <fullName evidence="2">G domain-containing protein</fullName>
    </recommendedName>
</protein>
<dbReference type="OrthoDB" id="8954335at2759"/>
<evidence type="ECO:0000259" key="2">
    <source>
        <dbReference type="Pfam" id="PF01926"/>
    </source>
</evidence>
<proteinExistence type="predicted"/>